<evidence type="ECO:0000313" key="9">
    <source>
        <dbReference type="EMBL" id="MBC5723220.1"/>
    </source>
</evidence>
<protein>
    <recommendedName>
        <fullName evidence="3">Ferredoxin</fullName>
    </recommendedName>
</protein>
<comment type="function">
    <text evidence="2">Ferredoxins are iron-sulfur proteins that transfer electrons in a wide variety of metabolic reactions.</text>
</comment>
<evidence type="ECO:0000256" key="6">
    <source>
        <dbReference type="ARBA" id="ARBA00023004"/>
    </source>
</evidence>
<keyword evidence="10" id="KW-1185">Reference proteome</keyword>
<dbReference type="EMBL" id="JACOPO010000006">
    <property type="protein sequence ID" value="MBC5723220.1"/>
    <property type="molecule type" value="Genomic_DNA"/>
</dbReference>
<name>A0A8J6IYM8_9FIRM</name>
<proteinExistence type="predicted"/>
<evidence type="ECO:0000256" key="7">
    <source>
        <dbReference type="ARBA" id="ARBA00023014"/>
    </source>
</evidence>
<dbReference type="Pfam" id="PF04015">
    <property type="entry name" value="DUF362"/>
    <property type="match status" value="1"/>
</dbReference>
<dbReference type="Gene3D" id="3.30.70.20">
    <property type="match status" value="1"/>
</dbReference>
<dbReference type="Pfam" id="PF12838">
    <property type="entry name" value="Fer4_7"/>
    <property type="match status" value="1"/>
</dbReference>
<dbReference type="AlphaFoldDB" id="A0A8J6IYM8"/>
<evidence type="ECO:0000256" key="3">
    <source>
        <dbReference type="ARBA" id="ARBA00013529"/>
    </source>
</evidence>
<dbReference type="SUPFAM" id="SSF54862">
    <property type="entry name" value="4Fe-4S ferredoxins"/>
    <property type="match status" value="1"/>
</dbReference>
<keyword evidence="6" id="KW-0408">Iron</keyword>
<comment type="cofactor">
    <cofactor evidence="1">
        <name>[4Fe-4S] cluster</name>
        <dbReference type="ChEBI" id="CHEBI:49883"/>
    </cofactor>
</comment>
<comment type="caution">
    <text evidence="9">The sequence shown here is derived from an EMBL/GenBank/DDBJ whole genome shotgun (WGS) entry which is preliminary data.</text>
</comment>
<evidence type="ECO:0000256" key="4">
    <source>
        <dbReference type="ARBA" id="ARBA00022485"/>
    </source>
</evidence>
<evidence type="ECO:0000256" key="1">
    <source>
        <dbReference type="ARBA" id="ARBA00001966"/>
    </source>
</evidence>
<dbReference type="InterPro" id="IPR007160">
    <property type="entry name" value="DUF362"/>
</dbReference>
<feature type="domain" description="4Fe-4S ferredoxin-type" evidence="8">
    <location>
        <begin position="189"/>
        <end position="218"/>
    </location>
</feature>
<dbReference type="InterPro" id="IPR050157">
    <property type="entry name" value="PSI_iron-sulfur_center"/>
</dbReference>
<feature type="domain" description="4Fe-4S ferredoxin-type" evidence="8">
    <location>
        <begin position="220"/>
        <end position="249"/>
    </location>
</feature>
<accession>A0A8J6IYM8</accession>
<dbReference type="PANTHER" id="PTHR24960">
    <property type="entry name" value="PHOTOSYSTEM I IRON-SULFUR CENTER-RELATED"/>
    <property type="match status" value="1"/>
</dbReference>
<dbReference type="InterPro" id="IPR017896">
    <property type="entry name" value="4Fe4S_Fe-S-bd"/>
</dbReference>
<sequence>MAESKVYFTDFRTIAFGDSLPIKLKKLIRKAGIGQIDMDGKFVAIKMHFGELGNISYLRSNYAKAVADVVKELGGKPFLTDCNTMYPGSRKNALEHLECAWENGFTPLSVGCPVIIGDGLKGTDDVAVPVVGGEYVKEAKIGRAVMDADVFISLTHFKGHEMTGFGGAIKNIGMGCGSRAGKTEQHSSGKPSISPDRCRGCLRCQRECANGGLVFDQQTRKMHVDHDHCVGCGRCLGACNFDAISFDNDNANEVLNCRMAEYTKAVVDGRPSFHISLVVDVSPNCDCHCENDAPILPDLGMFASFDPLALDQACVDACLAATPMPNSQLSDHLADPGFHDHHDHFTNSSPESEWRTCLEHAEKIGLGSRKYELIRV</sequence>
<organism evidence="9 10">
    <name type="scientific">Flintibacter hominis</name>
    <dbReference type="NCBI Taxonomy" id="2763048"/>
    <lineage>
        <taxon>Bacteria</taxon>
        <taxon>Bacillati</taxon>
        <taxon>Bacillota</taxon>
        <taxon>Clostridia</taxon>
        <taxon>Eubacteriales</taxon>
        <taxon>Flintibacter</taxon>
    </lineage>
</organism>
<keyword evidence="4" id="KW-0004">4Fe-4S</keyword>
<dbReference type="GO" id="GO:0051539">
    <property type="term" value="F:4 iron, 4 sulfur cluster binding"/>
    <property type="evidence" value="ECO:0007669"/>
    <property type="project" value="UniProtKB-KW"/>
</dbReference>
<dbReference type="Proteomes" id="UP000628736">
    <property type="component" value="Unassembled WGS sequence"/>
</dbReference>
<dbReference type="Gene3D" id="3.40.50.11440">
    <property type="match status" value="1"/>
</dbReference>
<keyword evidence="7" id="KW-0411">Iron-sulfur</keyword>
<gene>
    <name evidence="9" type="ORF">H8S11_10395</name>
</gene>
<dbReference type="RefSeq" id="WP_186853091.1">
    <property type="nucleotide sequence ID" value="NZ_JACOPO010000006.1"/>
</dbReference>
<evidence type="ECO:0000313" key="10">
    <source>
        <dbReference type="Proteomes" id="UP000628736"/>
    </source>
</evidence>
<dbReference type="PROSITE" id="PS51379">
    <property type="entry name" value="4FE4S_FER_2"/>
    <property type="match status" value="2"/>
</dbReference>
<keyword evidence="5" id="KW-0479">Metal-binding</keyword>
<evidence type="ECO:0000259" key="8">
    <source>
        <dbReference type="PROSITE" id="PS51379"/>
    </source>
</evidence>
<dbReference type="PANTHER" id="PTHR24960:SF79">
    <property type="entry name" value="PHOTOSYSTEM I IRON-SULFUR CENTER"/>
    <property type="match status" value="1"/>
</dbReference>
<reference evidence="9" key="1">
    <citation type="submission" date="2020-08" db="EMBL/GenBank/DDBJ databases">
        <title>Genome public.</title>
        <authorList>
            <person name="Liu C."/>
            <person name="Sun Q."/>
        </authorList>
    </citation>
    <scope>NUCLEOTIDE SEQUENCE</scope>
    <source>
        <strain evidence="9">NSJ-23</strain>
    </source>
</reference>
<evidence type="ECO:0000256" key="5">
    <source>
        <dbReference type="ARBA" id="ARBA00022723"/>
    </source>
</evidence>
<dbReference type="GO" id="GO:0046872">
    <property type="term" value="F:metal ion binding"/>
    <property type="evidence" value="ECO:0007669"/>
    <property type="project" value="UniProtKB-KW"/>
</dbReference>
<evidence type="ECO:0000256" key="2">
    <source>
        <dbReference type="ARBA" id="ARBA00003532"/>
    </source>
</evidence>